<evidence type="ECO:0000256" key="10">
    <source>
        <dbReference type="ARBA" id="ARBA00042775"/>
    </source>
</evidence>
<evidence type="ECO:0000256" key="2">
    <source>
        <dbReference type="ARBA" id="ARBA00022475"/>
    </source>
</evidence>
<dbReference type="InterPro" id="IPR027304">
    <property type="entry name" value="Trigger_fact/SurA_dom_sf"/>
</dbReference>
<sequence>MLQSIHDNAKGWVAYLIVGLISVPFALWGIQEYLGGGDTRVVAEVNGEEIDLRAVQNAVSQQRQRLVSMFGGKMPPGFDDSSLKQSALSSLVDQELLKQYADKNGYRASAKEVLAFISTMPAFQNDGKFDPETYRQVMSAQGQNAASYEEQLRQYLSQEQFTVAMNETAFLPASEIALYQRLEGQTRDVELYTLKVADKLASISVDEAKISEYYEKNIGQFQTEEKVKVSYVELDEAVIAKSIELTEDDVVAYYEENSDRYFEPEKFQVNLIKVNLTESQDKTQAENKANEIHAKINAGELSFESAVSSLADESLFYESGEGLGLIPKGTLNADIDVAVSEAAKGDVLAPIFTGAAFEIVQVVNKQVARNKAFAEVKAEAEKNLRKERSSKQYEEQYETLRTIAYENDGSLQPVASALNAEIQTTDWFTARSGEGIAQSREVIQAAFSPDVLEQGRNSSVLDISGSKAVVVRLEANEKPQPKSLTEVQADIETRLKQDEANALVKAEGDALYAKVKESADWSALGDAINSVQTVAGIGRADSTKVDSAILQPLFKMTAPAEGKSSYESVIAPSGDFFIIALKAVNDGKPMADNVENQVQQYVSYEANREEKVVMDALRADADIKTYPERLIEE</sequence>
<dbReference type="InterPro" id="IPR046357">
    <property type="entry name" value="PPIase_dom_sf"/>
</dbReference>
<dbReference type="SUPFAM" id="SSF109998">
    <property type="entry name" value="Triger factor/SurA peptide-binding domain-like"/>
    <property type="match status" value="1"/>
</dbReference>
<keyword evidence="4 12" id="KW-0812">Transmembrane</keyword>
<dbReference type="PROSITE" id="PS50198">
    <property type="entry name" value="PPIC_PPIASE_2"/>
    <property type="match status" value="1"/>
</dbReference>
<gene>
    <name evidence="14" type="ORF">HELGO_WM9220</name>
</gene>
<dbReference type="InterPro" id="IPR052029">
    <property type="entry name" value="PpiD_chaperone"/>
</dbReference>
<evidence type="ECO:0000256" key="1">
    <source>
        <dbReference type="ARBA" id="ARBA00004382"/>
    </source>
</evidence>
<evidence type="ECO:0000256" key="4">
    <source>
        <dbReference type="ARBA" id="ARBA00022692"/>
    </source>
</evidence>
<keyword evidence="5 12" id="KW-1133">Transmembrane helix</keyword>
<keyword evidence="2" id="KW-1003">Cell membrane</keyword>
<evidence type="ECO:0000256" key="11">
    <source>
        <dbReference type="PROSITE-ProRule" id="PRU00278"/>
    </source>
</evidence>
<dbReference type="Gene3D" id="3.10.50.40">
    <property type="match status" value="1"/>
</dbReference>
<evidence type="ECO:0000256" key="12">
    <source>
        <dbReference type="SAM" id="Phobius"/>
    </source>
</evidence>
<dbReference type="Pfam" id="PF13145">
    <property type="entry name" value="Rotamase_2"/>
    <property type="match status" value="1"/>
</dbReference>
<dbReference type="AlphaFoldDB" id="A0A6S6UJ38"/>
<dbReference type="InterPro" id="IPR000297">
    <property type="entry name" value="PPIase_PpiC"/>
</dbReference>
<keyword evidence="6 12" id="KW-0472">Membrane</keyword>
<dbReference type="PANTHER" id="PTHR47529">
    <property type="entry name" value="PEPTIDYL-PROLYL CIS-TRANS ISOMERASE D"/>
    <property type="match status" value="1"/>
</dbReference>
<comment type="similarity">
    <text evidence="8">Belongs to the PpiD chaperone family.</text>
</comment>
<evidence type="ECO:0000256" key="9">
    <source>
        <dbReference type="ARBA" id="ARBA00040743"/>
    </source>
</evidence>
<feature type="domain" description="PpiC" evidence="13">
    <location>
        <begin position="264"/>
        <end position="364"/>
    </location>
</feature>
<accession>A0A6S6UJ38</accession>
<evidence type="ECO:0000313" key="14">
    <source>
        <dbReference type="EMBL" id="CAA6828400.1"/>
    </source>
</evidence>
<feature type="transmembrane region" description="Helical" evidence="12">
    <location>
        <begin position="12"/>
        <end position="30"/>
    </location>
</feature>
<name>A0A6S6UJ38_9GAMM</name>
<evidence type="ECO:0000256" key="6">
    <source>
        <dbReference type="ARBA" id="ARBA00023136"/>
    </source>
</evidence>
<evidence type="ECO:0000259" key="13">
    <source>
        <dbReference type="PROSITE" id="PS50198"/>
    </source>
</evidence>
<evidence type="ECO:0000256" key="8">
    <source>
        <dbReference type="ARBA" id="ARBA00038408"/>
    </source>
</evidence>
<organism evidence="14">
    <name type="scientific">uncultured Thiotrichaceae bacterium</name>
    <dbReference type="NCBI Taxonomy" id="298394"/>
    <lineage>
        <taxon>Bacteria</taxon>
        <taxon>Pseudomonadati</taxon>
        <taxon>Pseudomonadota</taxon>
        <taxon>Gammaproteobacteria</taxon>
        <taxon>Thiotrichales</taxon>
        <taxon>Thiotrichaceae</taxon>
        <taxon>environmental samples</taxon>
    </lineage>
</organism>
<dbReference type="GO" id="GO:0005886">
    <property type="term" value="C:plasma membrane"/>
    <property type="evidence" value="ECO:0007669"/>
    <property type="project" value="UniProtKB-SubCell"/>
</dbReference>
<dbReference type="EMBL" id="CACVAY010000148">
    <property type="protein sequence ID" value="CAA6828400.1"/>
    <property type="molecule type" value="Genomic_DNA"/>
</dbReference>
<keyword evidence="11 14" id="KW-0413">Isomerase</keyword>
<evidence type="ECO:0000256" key="5">
    <source>
        <dbReference type="ARBA" id="ARBA00022989"/>
    </source>
</evidence>
<dbReference type="Gene3D" id="1.10.4030.10">
    <property type="entry name" value="Porin chaperone SurA, peptide-binding domain"/>
    <property type="match status" value="1"/>
</dbReference>
<keyword evidence="3" id="KW-0997">Cell inner membrane</keyword>
<keyword evidence="7" id="KW-0143">Chaperone</keyword>
<comment type="subcellular location">
    <subcellularLocation>
        <location evidence="1">Cell inner membrane</location>
        <topology evidence="1">Single-pass type II membrane protein</topology>
        <orientation evidence="1">Periplasmic side</orientation>
    </subcellularLocation>
</comment>
<proteinExistence type="inferred from homology"/>
<dbReference type="Pfam" id="PF13624">
    <property type="entry name" value="SurA_N_3"/>
    <property type="match status" value="1"/>
</dbReference>
<dbReference type="PANTHER" id="PTHR47529:SF1">
    <property type="entry name" value="PERIPLASMIC CHAPERONE PPID"/>
    <property type="match status" value="1"/>
</dbReference>
<evidence type="ECO:0000256" key="3">
    <source>
        <dbReference type="ARBA" id="ARBA00022519"/>
    </source>
</evidence>
<protein>
    <recommendedName>
        <fullName evidence="9">Periplasmic chaperone PpiD</fullName>
    </recommendedName>
    <alternativeName>
        <fullName evidence="10">Periplasmic folding chaperone</fullName>
    </alternativeName>
</protein>
<evidence type="ECO:0000256" key="7">
    <source>
        <dbReference type="ARBA" id="ARBA00023186"/>
    </source>
</evidence>
<keyword evidence="11" id="KW-0697">Rotamase</keyword>
<dbReference type="GO" id="GO:0003755">
    <property type="term" value="F:peptidyl-prolyl cis-trans isomerase activity"/>
    <property type="evidence" value="ECO:0007669"/>
    <property type="project" value="UniProtKB-KW"/>
</dbReference>
<dbReference type="SUPFAM" id="SSF54534">
    <property type="entry name" value="FKBP-like"/>
    <property type="match status" value="1"/>
</dbReference>
<reference evidence="14" key="1">
    <citation type="submission" date="2020-01" db="EMBL/GenBank/DDBJ databases">
        <authorList>
            <person name="Meier V. D."/>
            <person name="Meier V D."/>
        </authorList>
    </citation>
    <scope>NUCLEOTIDE SEQUENCE</scope>
    <source>
        <strain evidence="14">HLG_WM_MAG_07</strain>
    </source>
</reference>